<dbReference type="Pfam" id="PF12257">
    <property type="entry name" value="IML1"/>
    <property type="match status" value="1"/>
</dbReference>
<dbReference type="GO" id="GO:1904262">
    <property type="term" value="P:negative regulation of TORC1 signaling"/>
    <property type="evidence" value="ECO:0007669"/>
    <property type="project" value="TreeGrafter"/>
</dbReference>
<feature type="domain" description="IML1 N-terminal double psi beta-barrel" evidence="3">
    <location>
        <begin position="1"/>
        <end position="88"/>
    </location>
</feature>
<sequence>MKLYKLNTHTRGCNKSYDADLVMNLKDHPNANVGDVVEIYAPDEENGTHLLLQITEFNGSCGRDVISIESGIANAFKMRPYSNVVMRIVKPSDVALDSIEITFKDQYMGRSEMWRLKTYLTDTCVYVNKKIDYNDMQIRCQVYEMWSQGERVASGVITEDTKIVFRSSTSMVYLFLQMSSEMWDFDIHGDLYFEKAVNGFLTELFQKWRKLSCNHEVTIVLFSRTFYAAKSLDEFPEHMRDCLQQDYKGRFYEDFYRVAIQNERCDDWCTVLGQLRKLFTSYQATVLRYHERENMKIPPATNSSATQGNFLEVLNISLNTFEKHYLDRTFDRTGQLSVVITPGVGVFSVDRELTNITKQRIIDNGVGSDLVCVGEQPLHAVPLLKFHNKDTTLTSADDYSLPHWINLSFYSTNKKIAYSSFIPRIKLPLFGSQLTLHDGVGEGEGEENERHFLSCNQSEYKHNSLFDYDAYDEQIFQPLPAQSTCSLQRVVRAKKTSVPSLETYAYRNNDWENLTPTQIPAMRRKMSDPDIHHGTSAMLAALQPDTTNLSESLASEKNSRRTIVSIAPIVRPGRALINPFDPSQVTIKLTSNRRRWTHIFPKGPTGVLIQQHHYQAVPAKPTQAGQQRPLQQIQSNNNNDQEDYGCGNGEQYDRVSSHSLLSKSASSQSFVMGDEHIDFFKRRQNSPMNPLPANVPNLTATQAKSYLWGATGEQEWTPAITTGVDWKSLTIPACLPITTDYFPDKRSLNNDYVISDYTLLPDDVNHDYAQSRAVYRKPLSTEEVCKEIVSQRLAQGFQLIVVDEKPPTAGGCSSGSAVQPVKLSRETNKEYLLSIGRIFHKISLSGSVITVTGYRPRHPYPPINVDYRYRFHAPQHETYEISGVNFTTEKLENFNWNHMDLYICTRGDVDYPLMESLKYWRYRMYLLPRENILSKIASCQRCDIFPDVTADNTREQVEDFVRLIEAVSKLKRQYARKARQHDTPRITEKHHNQLNSPQQSINVRPKLENGRIPRIFPATDAAAAAGVAARDDQDDGFPVDIKFSPNATLPEIFEAMKHPVNGVGFFSQTQSLPSCTFVAYDALMWLKTRLNNGRHPLDLLEAMRKERMICHASGDWKKPVVPGFVFYYVVQQDKNAKDYAPPLDDYSAFVNEWLEIEFQGCSFLWHDEPVTTPVPNFLRDSPAPQSWTETSSNKRVYRQSHLEIDVNQKSDRMEWGHVKHHTVLQPRFAFEIVVEWVTSSGPIVADLIGGWMRKANQFNFLVSVPADPMAEPFTKKSDPLRGPIFIPLCTTFLPNGAALFDEFPEESRSDRMLFFQEAILGKFGFLPCVLEKKYSVGKDLPKEYQYVHCTGNMFALIRCATNNYQVESPILKEANVTRCVYGHTNNTNVPKKVGFLWAWNHMIPNKKWKAQTINNSADGELFQLKMLKDFREFCSNSDQRLSTFWTQSQELKRRAQKFEFNNNNTEENKMK</sequence>
<dbReference type="GO" id="GO:1990130">
    <property type="term" value="C:GATOR1 complex"/>
    <property type="evidence" value="ECO:0007669"/>
    <property type="project" value="TreeGrafter"/>
</dbReference>
<dbReference type="GO" id="GO:0005765">
    <property type="term" value="C:lysosomal membrane"/>
    <property type="evidence" value="ECO:0007669"/>
    <property type="project" value="TreeGrafter"/>
</dbReference>
<dbReference type="InterPro" id="IPR027244">
    <property type="entry name" value="IML1"/>
</dbReference>
<name>A0A6P8JQ80_DROMA</name>
<dbReference type="InterPro" id="IPR055213">
    <property type="entry name" value="IML1_double_psi_beta_barrel"/>
</dbReference>
<evidence type="ECO:0000259" key="1">
    <source>
        <dbReference type="Pfam" id="PF12257"/>
    </source>
</evidence>
<protein>
    <submittedName>
        <fullName evidence="5">GATOR complex protein Iml1 isoform X7</fullName>
    </submittedName>
</protein>
<dbReference type="GO" id="GO:0010508">
    <property type="term" value="P:positive regulation of autophagy"/>
    <property type="evidence" value="ECO:0007669"/>
    <property type="project" value="TreeGrafter"/>
</dbReference>
<dbReference type="GeneID" id="117140015"/>
<dbReference type="Proteomes" id="UP000515162">
    <property type="component" value="Chromosome 3L"/>
</dbReference>
<proteinExistence type="predicted"/>
<dbReference type="PANTHER" id="PTHR13179:SF8">
    <property type="entry name" value="GATOR COMPLEX PROTEIN DEPDC5"/>
    <property type="match status" value="1"/>
</dbReference>
<dbReference type="RefSeq" id="XP_033158632.1">
    <property type="nucleotide sequence ID" value="XM_033302741.1"/>
</dbReference>
<evidence type="ECO:0000259" key="3">
    <source>
        <dbReference type="Pfam" id="PF23013"/>
    </source>
</evidence>
<dbReference type="InterPro" id="IPR045838">
    <property type="entry name" value="DEPDC5_CTD"/>
</dbReference>
<dbReference type="GO" id="GO:0005096">
    <property type="term" value="F:GTPase activator activity"/>
    <property type="evidence" value="ECO:0007669"/>
    <property type="project" value="InterPro"/>
</dbReference>
<dbReference type="PANTHER" id="PTHR13179">
    <property type="entry name" value="DEP DOMAIN CONTAINING PROTEIN 5"/>
    <property type="match status" value="1"/>
</dbReference>
<keyword evidence="4" id="KW-1185">Reference proteome</keyword>
<dbReference type="Pfam" id="PF19418">
    <property type="entry name" value="DEPDC5_CTD"/>
    <property type="match status" value="1"/>
</dbReference>
<feature type="domain" description="Vacuolar membrane-associated protein Iml1 N-terminal" evidence="1">
    <location>
        <begin position="99"/>
        <end position="386"/>
    </location>
</feature>
<organism evidence="4 5">
    <name type="scientific">Drosophila mauritiana</name>
    <name type="common">Fruit fly</name>
    <dbReference type="NCBI Taxonomy" id="7226"/>
    <lineage>
        <taxon>Eukaryota</taxon>
        <taxon>Metazoa</taxon>
        <taxon>Ecdysozoa</taxon>
        <taxon>Arthropoda</taxon>
        <taxon>Hexapoda</taxon>
        <taxon>Insecta</taxon>
        <taxon>Pterygota</taxon>
        <taxon>Neoptera</taxon>
        <taxon>Endopterygota</taxon>
        <taxon>Diptera</taxon>
        <taxon>Brachycera</taxon>
        <taxon>Muscomorpha</taxon>
        <taxon>Ephydroidea</taxon>
        <taxon>Drosophilidae</taxon>
        <taxon>Drosophila</taxon>
        <taxon>Sophophora</taxon>
    </lineage>
</organism>
<evidence type="ECO:0000313" key="4">
    <source>
        <dbReference type="Proteomes" id="UP000515162"/>
    </source>
</evidence>
<reference evidence="5" key="1">
    <citation type="submission" date="2025-08" db="UniProtKB">
        <authorList>
            <consortium name="RefSeq"/>
        </authorList>
    </citation>
    <scope>IDENTIFICATION</scope>
    <source>
        <strain evidence="5">Mau12</strain>
        <tissue evidence="5">Whole Body</tissue>
    </source>
</reference>
<feature type="domain" description="DEPDC5 C-terminal" evidence="2">
    <location>
        <begin position="1143"/>
        <end position="1438"/>
    </location>
</feature>
<dbReference type="Pfam" id="PF23013">
    <property type="entry name" value="IML1_N"/>
    <property type="match status" value="1"/>
</dbReference>
<dbReference type="CTD" id="38176"/>
<accession>A0A6P8JQ80</accession>
<dbReference type="GO" id="GO:0034198">
    <property type="term" value="P:cellular response to amino acid starvation"/>
    <property type="evidence" value="ECO:0007669"/>
    <property type="project" value="TreeGrafter"/>
</dbReference>
<dbReference type="InterPro" id="IPR048255">
    <property type="entry name" value="IML1_N"/>
</dbReference>
<evidence type="ECO:0000313" key="5">
    <source>
        <dbReference type="RefSeq" id="XP_033158632.1"/>
    </source>
</evidence>
<evidence type="ECO:0000259" key="2">
    <source>
        <dbReference type="Pfam" id="PF19418"/>
    </source>
</evidence>
<gene>
    <name evidence="5" type="primary">LOC117140015</name>
</gene>